<feature type="compositionally biased region" description="Polar residues" evidence="1">
    <location>
        <begin position="226"/>
        <end position="238"/>
    </location>
</feature>
<feature type="compositionally biased region" description="Polar residues" evidence="1">
    <location>
        <begin position="342"/>
        <end position="370"/>
    </location>
</feature>
<evidence type="ECO:0000256" key="1">
    <source>
        <dbReference type="SAM" id="MobiDB-lite"/>
    </source>
</evidence>
<feature type="region of interest" description="Disordered" evidence="1">
    <location>
        <begin position="218"/>
        <end position="239"/>
    </location>
</feature>
<dbReference type="Proteomes" id="UP000297229">
    <property type="component" value="Unassembled WGS sequence"/>
</dbReference>
<dbReference type="OrthoDB" id="3561913at2759"/>
<evidence type="ECO:0000313" key="3">
    <source>
        <dbReference type="Proteomes" id="UP000297229"/>
    </source>
</evidence>
<dbReference type="EMBL" id="PQXM01000957">
    <property type="protein sequence ID" value="TGO66395.1"/>
    <property type="molecule type" value="Genomic_DNA"/>
</dbReference>
<comment type="caution">
    <text evidence="2">The sequence shown here is derived from an EMBL/GenBank/DDBJ whole genome shotgun (WGS) entry which is preliminary data.</text>
</comment>
<evidence type="ECO:0000313" key="2">
    <source>
        <dbReference type="EMBL" id="TGO66395.1"/>
    </source>
</evidence>
<name>A0A4Z1IYF0_9HELO</name>
<proteinExistence type="predicted"/>
<protein>
    <submittedName>
        <fullName evidence="2">Uncharacterized protein</fullName>
    </submittedName>
</protein>
<dbReference type="AlphaFoldDB" id="A0A4Z1IYF0"/>
<gene>
    <name evidence="2" type="ORF">BELL_0959g00020</name>
</gene>
<accession>A0A4Z1IYF0</accession>
<keyword evidence="3" id="KW-1185">Reference proteome</keyword>
<feature type="compositionally biased region" description="Polar residues" evidence="1">
    <location>
        <begin position="401"/>
        <end position="429"/>
    </location>
</feature>
<reference evidence="2 3" key="1">
    <citation type="submission" date="2017-12" db="EMBL/GenBank/DDBJ databases">
        <title>Comparative genomics of Botrytis spp.</title>
        <authorList>
            <person name="Valero-Jimenez C.A."/>
            <person name="Tapia P."/>
            <person name="Veloso J."/>
            <person name="Silva-Moreno E."/>
            <person name="Staats M."/>
            <person name="Valdes J.H."/>
            <person name="Van Kan J.A.L."/>
        </authorList>
    </citation>
    <scope>NUCLEOTIDE SEQUENCE [LARGE SCALE GENOMIC DNA]</scope>
    <source>
        <strain evidence="2 3">Be9601</strain>
    </source>
</reference>
<sequence length="468" mass="51855">MGTPDYTHHRGRPRRHNPPPPGIAHPLYRAWDKEIEDVAVFFAFGLRRQDYLDPNKDCGQMASGGWEALTCLMNELITINNYQYEPLHTRLLRNRFDSSFKKRALNQLKMTSDLPITPSENWVRKEFLDIVLSYPTNFPESPVPGACTSASTTPDRCRMWGGLEVQGITKATQAIKQHNDYNNGITFTPPLPSENFLKNAEFLSENQSTLETYNNFRAQGPDHRPATQQQVGQSQASALQPYGAQQAGGFMGGYSQGYASEQQPIHSTIHPGYHTQYQKNQSSYSDSHLGTLQLSTGQMSVTQSHGAQQAGGFMDNYLQGYASEQQPIHSTIHPDYHTQYQKNQGSYSDNHLETLQPSTGQMSATQSHGAQQAGGFTGGHSQGYTSQQQLAYSAHRTQYQENQGNYSGSQSWAMQPSTNQISTTQSYIGQPSGGNTGAHSYGYQSGQSGQGSQGGQDDQHHYYQGSGR</sequence>
<organism evidence="2 3">
    <name type="scientific">Botrytis elliptica</name>
    <dbReference type="NCBI Taxonomy" id="278938"/>
    <lineage>
        <taxon>Eukaryota</taxon>
        <taxon>Fungi</taxon>
        <taxon>Dikarya</taxon>
        <taxon>Ascomycota</taxon>
        <taxon>Pezizomycotina</taxon>
        <taxon>Leotiomycetes</taxon>
        <taxon>Helotiales</taxon>
        <taxon>Sclerotiniaceae</taxon>
        <taxon>Botrytis</taxon>
    </lineage>
</organism>
<feature type="region of interest" description="Disordered" evidence="1">
    <location>
        <begin position="1"/>
        <end position="22"/>
    </location>
</feature>
<feature type="region of interest" description="Disordered" evidence="1">
    <location>
        <begin position="401"/>
        <end position="468"/>
    </location>
</feature>
<feature type="region of interest" description="Disordered" evidence="1">
    <location>
        <begin position="342"/>
        <end position="383"/>
    </location>
</feature>